<sequence length="489" mass="53017">MPLGSEPPPILHAATPIAVPFGELFALAVAAEQAGRLDEADRLLGHILAVAPNEPETLHLAGVVAFRLGRHADALALMERAIVHGGNTALYLRNICELYRTLGRPDDALAAALQATAMAPHDPVCLHNLAVIRYERLEIDACIAAARRALALDPALPGAHFELAEALLLRGEMAEGWEEYEWRFRIAGAPSLMPPTDRPQWDGAPLAGRTLLLIADQGFGDVIQFSRYIPWARERCSDLAIACGAEMAPLISQLGPGIRQVRRWEDCPPYAAFCPLSGLPRLHGTRVDSILAPVPYLRADPARAEAWADRLGRLIPPGFRRIGIVWAGRPTHTNDRNRSASLAAFAPVAALPGIALVSLQKGPAARQAGSFFARAPLVHVGAEIQDFEDSMAILDNLDLLVSVDTSVVHLAGAMGRPAWVMLPRAPDWRWLLDRTDSPWYPTIRLFRQRAQGEWHTVAADVAQALRQRFGLTTAAGAAPAPAGRSRDPE</sequence>
<dbReference type="SMART" id="SM00028">
    <property type="entry name" value="TPR"/>
    <property type="match status" value="4"/>
</dbReference>
<accession>A0AA41YQK1</accession>
<proteinExistence type="predicted"/>
<evidence type="ECO:0000313" key="2">
    <source>
        <dbReference type="Proteomes" id="UP001165679"/>
    </source>
</evidence>
<dbReference type="PANTHER" id="PTHR12558:SF13">
    <property type="entry name" value="CELL DIVISION CYCLE PROTEIN 27 HOMOLOG"/>
    <property type="match status" value="1"/>
</dbReference>
<gene>
    <name evidence="1" type="ORF">OL599_09420</name>
</gene>
<dbReference type="SUPFAM" id="SSF53756">
    <property type="entry name" value="UDP-Glycosyltransferase/glycogen phosphorylase"/>
    <property type="match status" value="1"/>
</dbReference>
<dbReference type="SUPFAM" id="SSF48452">
    <property type="entry name" value="TPR-like"/>
    <property type="match status" value="1"/>
</dbReference>
<reference evidence="1" key="1">
    <citation type="submission" date="2022-09" db="EMBL/GenBank/DDBJ databases">
        <title>Rhodovastum sp. nov. RN2-1 isolated from soil in Seongnam, South Korea.</title>
        <authorList>
            <person name="Le N.T."/>
        </authorList>
    </citation>
    <scope>NUCLEOTIDE SEQUENCE</scope>
    <source>
        <strain evidence="1">RN2-1</strain>
    </source>
</reference>
<reference evidence="1" key="2">
    <citation type="submission" date="2022-10" db="EMBL/GenBank/DDBJ databases">
        <authorList>
            <person name="Trinh H.N."/>
        </authorList>
    </citation>
    <scope>NUCLEOTIDE SEQUENCE</scope>
    <source>
        <strain evidence="1">RN2-1</strain>
    </source>
</reference>
<name>A0AA41YQK1_9PROT</name>
<dbReference type="Proteomes" id="UP001165679">
    <property type="component" value="Unassembled WGS sequence"/>
</dbReference>
<dbReference type="InterPro" id="IPR019734">
    <property type="entry name" value="TPR_rpt"/>
</dbReference>
<evidence type="ECO:0000313" key="1">
    <source>
        <dbReference type="EMBL" id="MCW3474803.1"/>
    </source>
</evidence>
<dbReference type="Gene3D" id="3.40.50.2000">
    <property type="entry name" value="Glycogen Phosphorylase B"/>
    <property type="match status" value="1"/>
</dbReference>
<dbReference type="PANTHER" id="PTHR12558">
    <property type="entry name" value="CELL DIVISION CYCLE 16,23,27"/>
    <property type="match status" value="1"/>
</dbReference>
<keyword evidence="2" id="KW-1185">Reference proteome</keyword>
<dbReference type="RefSeq" id="WP_264713457.1">
    <property type="nucleotide sequence ID" value="NZ_JAPDNT010000005.1"/>
</dbReference>
<dbReference type="Gene3D" id="1.25.40.10">
    <property type="entry name" value="Tetratricopeptide repeat domain"/>
    <property type="match status" value="1"/>
</dbReference>
<dbReference type="InterPro" id="IPR011990">
    <property type="entry name" value="TPR-like_helical_dom_sf"/>
</dbReference>
<organism evidence="1 2">
    <name type="scientific">Limobrevibacterium gyesilva</name>
    <dbReference type="NCBI Taxonomy" id="2991712"/>
    <lineage>
        <taxon>Bacteria</taxon>
        <taxon>Pseudomonadati</taxon>
        <taxon>Pseudomonadota</taxon>
        <taxon>Alphaproteobacteria</taxon>
        <taxon>Acetobacterales</taxon>
        <taxon>Acetobacteraceae</taxon>
        <taxon>Limobrevibacterium</taxon>
    </lineage>
</organism>
<protein>
    <submittedName>
        <fullName evidence="1">Tetratricopeptide repeat-containing glycosyltransferase family protein</fullName>
    </submittedName>
</protein>
<comment type="caution">
    <text evidence="1">The sequence shown here is derived from an EMBL/GenBank/DDBJ whole genome shotgun (WGS) entry which is preliminary data.</text>
</comment>
<dbReference type="EMBL" id="JAPDNT010000005">
    <property type="protein sequence ID" value="MCW3474803.1"/>
    <property type="molecule type" value="Genomic_DNA"/>
</dbReference>
<dbReference type="AlphaFoldDB" id="A0AA41YQK1"/>